<dbReference type="RefSeq" id="WP_193523197.1">
    <property type="nucleotide sequence ID" value="NZ_JABASA010000005.1"/>
</dbReference>
<evidence type="ECO:0000256" key="1">
    <source>
        <dbReference type="SAM" id="MobiDB-lite"/>
    </source>
</evidence>
<proteinExistence type="predicted"/>
<feature type="region of interest" description="Disordered" evidence="1">
    <location>
        <begin position="182"/>
        <end position="203"/>
    </location>
</feature>
<accession>A0A7X9LCM0</accession>
<comment type="caution">
    <text evidence="2">The sequence shown here is derived from an EMBL/GenBank/DDBJ whole genome shotgun (WGS) entry which is preliminary data.</text>
</comment>
<protein>
    <recommendedName>
        <fullName evidence="4">Parvulin-like peptidyl-prolyl isomerase</fullName>
    </recommendedName>
</protein>
<dbReference type="AlphaFoldDB" id="A0A7X9LCM0"/>
<name>A0A7X9LCM0_STRRT</name>
<evidence type="ECO:0000313" key="2">
    <source>
        <dbReference type="EMBL" id="NMD48748.1"/>
    </source>
</evidence>
<gene>
    <name evidence="2" type="ORF">HHO37_03435</name>
</gene>
<feature type="region of interest" description="Disordered" evidence="1">
    <location>
        <begin position="35"/>
        <end position="56"/>
    </location>
</feature>
<evidence type="ECO:0008006" key="4">
    <source>
        <dbReference type="Google" id="ProtNLM"/>
    </source>
</evidence>
<evidence type="ECO:0000313" key="3">
    <source>
        <dbReference type="Proteomes" id="UP000532121"/>
    </source>
</evidence>
<feature type="compositionally biased region" description="Polar residues" evidence="1">
    <location>
        <begin position="43"/>
        <end position="56"/>
    </location>
</feature>
<dbReference type="EMBL" id="JABASA010000005">
    <property type="protein sequence ID" value="NMD48748.1"/>
    <property type="molecule type" value="Genomic_DNA"/>
</dbReference>
<reference evidence="2 3" key="1">
    <citation type="submission" date="2020-04" db="EMBL/GenBank/DDBJ databases">
        <title>MicrobeNet Type strains.</title>
        <authorList>
            <person name="Nicholson A.C."/>
        </authorList>
    </citation>
    <scope>NUCLEOTIDE SEQUENCE [LARGE SCALE GENOMIC DNA]</scope>
    <source>
        <strain evidence="2 3">DSM 22768</strain>
    </source>
</reference>
<sequence length="203" mass="22967">MIDNVKIKFFKRAISAVCLILVFWTGFGFGQMGKPSEVEKNPKNSQPKKSTTSSQLTEKQVKQFLVAYYTKKDLEENRNRYKEFMTEGMYNAVVAEENKAQNQAYKGYVINYEFQEAQIYIDQTNHRVICTVTYTNDLLQKKGDSEGAQKGVSNQTTLQLDYSKVDGKYLVNQMNLLLLTDSSNPDATQEAYGAVAPSASSDE</sequence>
<dbReference type="Proteomes" id="UP000532121">
    <property type="component" value="Unassembled WGS sequence"/>
</dbReference>
<organism evidence="2 3">
    <name type="scientific">Streptococcus ratti</name>
    <dbReference type="NCBI Taxonomy" id="1341"/>
    <lineage>
        <taxon>Bacteria</taxon>
        <taxon>Bacillati</taxon>
        <taxon>Bacillota</taxon>
        <taxon>Bacilli</taxon>
        <taxon>Lactobacillales</taxon>
        <taxon>Streptococcaceae</taxon>
        <taxon>Streptococcus</taxon>
    </lineage>
</organism>